<dbReference type="PANTHER" id="PTHR30244:SF34">
    <property type="entry name" value="DTDP-4-AMINO-4,6-DIDEOXYGALACTOSE TRANSAMINASE"/>
    <property type="match status" value="1"/>
</dbReference>
<dbReference type="SUPFAM" id="SSF53383">
    <property type="entry name" value="PLP-dependent transferases"/>
    <property type="match status" value="1"/>
</dbReference>
<dbReference type="Proteomes" id="UP001321186">
    <property type="component" value="Unassembled WGS sequence"/>
</dbReference>
<reference evidence="3 4" key="1">
    <citation type="submission" date="2020-03" db="EMBL/GenBank/DDBJ databases">
        <authorList>
            <person name="Pitt A."/>
            <person name="Hahn M.W."/>
        </authorList>
    </citation>
    <scope>NUCLEOTIDE SEQUENCE [LARGE SCALE GENOMIC DNA]</scope>
    <source>
        <strain evidence="3 4">5A-MARBSE</strain>
    </source>
</reference>
<dbReference type="InterPro" id="IPR015421">
    <property type="entry name" value="PyrdxlP-dep_Trfase_major"/>
</dbReference>
<dbReference type="Gene3D" id="3.90.1150.10">
    <property type="entry name" value="Aspartate Aminotransferase, domain 1"/>
    <property type="match status" value="1"/>
</dbReference>
<protein>
    <submittedName>
        <fullName evidence="3">DegT/DnrJ/EryC1/StrS family aminotransferase</fullName>
    </submittedName>
</protein>
<proteinExistence type="inferred from homology"/>
<evidence type="ECO:0000313" key="3">
    <source>
        <dbReference type="EMBL" id="MCZ2474580.1"/>
    </source>
</evidence>
<comment type="similarity">
    <text evidence="1 2">Belongs to the DegT/DnrJ/EryC1 family.</text>
</comment>
<dbReference type="InterPro" id="IPR015422">
    <property type="entry name" value="PyrdxlP-dep_Trfase_small"/>
</dbReference>
<keyword evidence="3" id="KW-0032">Aminotransferase</keyword>
<keyword evidence="4" id="KW-1185">Reference proteome</keyword>
<dbReference type="RefSeq" id="WP_269009571.1">
    <property type="nucleotide sequence ID" value="NZ_JAANOH010000001.1"/>
</dbReference>
<accession>A0ABT4JE62</accession>
<keyword evidence="2" id="KW-0663">Pyridoxal phosphate</keyword>
<dbReference type="PANTHER" id="PTHR30244">
    <property type="entry name" value="TRANSAMINASE"/>
    <property type="match status" value="1"/>
</dbReference>
<keyword evidence="3" id="KW-0808">Transferase</keyword>
<dbReference type="Gene3D" id="3.40.640.10">
    <property type="entry name" value="Type I PLP-dependent aspartate aminotransferase-like (Major domain)"/>
    <property type="match status" value="1"/>
</dbReference>
<gene>
    <name evidence="3" type="ORF">G9H61_03935</name>
</gene>
<dbReference type="GO" id="GO:0008483">
    <property type="term" value="F:transaminase activity"/>
    <property type="evidence" value="ECO:0007669"/>
    <property type="project" value="UniProtKB-KW"/>
</dbReference>
<dbReference type="InterPro" id="IPR015424">
    <property type="entry name" value="PyrdxlP-dep_Trfase"/>
</dbReference>
<dbReference type="InterPro" id="IPR000653">
    <property type="entry name" value="DegT/StrS_aminotransferase"/>
</dbReference>
<organism evidence="3 4">
    <name type="scientific">Aquirufa ecclesiirivi</name>
    <dbReference type="NCBI Taxonomy" id="2715124"/>
    <lineage>
        <taxon>Bacteria</taxon>
        <taxon>Pseudomonadati</taxon>
        <taxon>Bacteroidota</taxon>
        <taxon>Cytophagia</taxon>
        <taxon>Cytophagales</taxon>
        <taxon>Flectobacillaceae</taxon>
        <taxon>Aquirufa</taxon>
    </lineage>
</organism>
<evidence type="ECO:0000256" key="2">
    <source>
        <dbReference type="RuleBase" id="RU004508"/>
    </source>
</evidence>
<dbReference type="Pfam" id="PF01041">
    <property type="entry name" value="DegT_DnrJ_EryC1"/>
    <property type="match status" value="1"/>
</dbReference>
<dbReference type="EMBL" id="JAANOH010000001">
    <property type="protein sequence ID" value="MCZ2474580.1"/>
    <property type="molecule type" value="Genomic_DNA"/>
</dbReference>
<sequence>MKSAKRRQFLMQSGILSAAAVIPSWQKKGFPSKSSNQQIPAILGGKSTIQANNWVKWPIWDAEKDEKLLLEVMRSGVWSRAQVVNQFEKAWADTIGTKRCLTLVNGTQALIVAINQAKLGPGDEILVTPYTFVASIQAILANGCIPVFVDVNPETFQMDTHKIEAKISKRTKAILPVHILGLPCDMIAIMAIANKHQLIVIEDTCQAPLAEINHQKVGSFGLAGCFSFQNSKNIAIGEGGAIVSNNHDFMDRCYSFHNLGLPFGIATGSINSGSFMQGTKVRFTEYQAAIGLAQLTRLESQTQTRNERAAYLSSMLKTVKGIQPYQLYPSVTRAAFHLYPFRYNPAEFKGLSRAHFLQALQAEGVPCSGGYTALNTQAFIQETFESKHFKKLYSSSELKYSTYMEQNQCPLNDQLCQEAVWFTQNLLLGSKEDMELIFHSIQKIQREAEVIKKKLQP</sequence>
<evidence type="ECO:0000256" key="1">
    <source>
        <dbReference type="ARBA" id="ARBA00037999"/>
    </source>
</evidence>
<dbReference type="CDD" id="cd00616">
    <property type="entry name" value="AHBA_syn"/>
    <property type="match status" value="1"/>
</dbReference>
<evidence type="ECO:0000313" key="4">
    <source>
        <dbReference type="Proteomes" id="UP001321186"/>
    </source>
</evidence>
<name>A0ABT4JE62_9BACT</name>
<comment type="caution">
    <text evidence="3">The sequence shown here is derived from an EMBL/GenBank/DDBJ whole genome shotgun (WGS) entry which is preliminary data.</text>
</comment>